<dbReference type="GO" id="GO:0032993">
    <property type="term" value="C:protein-DNA complex"/>
    <property type="evidence" value="ECO:0007669"/>
    <property type="project" value="TreeGrafter"/>
</dbReference>
<reference evidence="7 9" key="2">
    <citation type="submission" date="2018-03" db="EMBL/GenBank/DDBJ databases">
        <title>Aeromonas veronii whole genome sequencing and analysis.</title>
        <authorList>
            <person name="Xie H."/>
            <person name="Liu T."/>
            <person name="Wang K."/>
        </authorList>
    </citation>
    <scope>NUCLEOTIDE SEQUENCE [LARGE SCALE GENOMIC DNA]</scope>
    <source>
        <strain evidence="7 9">XH.VA.1</strain>
    </source>
</reference>
<dbReference type="GO" id="GO:0005829">
    <property type="term" value="C:cytosol"/>
    <property type="evidence" value="ECO:0007669"/>
    <property type="project" value="TreeGrafter"/>
</dbReference>
<feature type="domain" description="Response regulatory" evidence="4">
    <location>
        <begin position="3"/>
        <end position="116"/>
    </location>
</feature>
<evidence type="ECO:0000313" key="6">
    <source>
        <dbReference type="EMBL" id="ANB53455.1"/>
    </source>
</evidence>
<feature type="DNA-binding region" description="OmpR/PhoB-type" evidence="3">
    <location>
        <begin position="125"/>
        <end position="226"/>
    </location>
</feature>
<dbReference type="EMBL" id="CP014774">
    <property type="protein sequence ID" value="ANB53455.1"/>
    <property type="molecule type" value="Genomic_DNA"/>
</dbReference>
<dbReference type="InterPro" id="IPR011006">
    <property type="entry name" value="CheY-like_superfamily"/>
</dbReference>
<dbReference type="CDD" id="cd17620">
    <property type="entry name" value="REC_OmpR_KdpE-like"/>
    <property type="match status" value="1"/>
</dbReference>
<evidence type="ECO:0000313" key="8">
    <source>
        <dbReference type="Proteomes" id="UP000076809"/>
    </source>
</evidence>
<name>A0A165T3E1_AERVE</name>
<evidence type="ECO:0000313" key="9">
    <source>
        <dbReference type="Proteomes" id="UP000241986"/>
    </source>
</evidence>
<dbReference type="SMART" id="SM00862">
    <property type="entry name" value="Trans_reg_C"/>
    <property type="match status" value="1"/>
</dbReference>
<keyword evidence="2" id="KW-0597">Phosphoprotein</keyword>
<dbReference type="InterPro" id="IPR036388">
    <property type="entry name" value="WH-like_DNA-bd_sf"/>
</dbReference>
<dbReference type="Pfam" id="PF00486">
    <property type="entry name" value="Trans_reg_C"/>
    <property type="match status" value="1"/>
</dbReference>
<dbReference type="Pfam" id="PF00072">
    <property type="entry name" value="Response_reg"/>
    <property type="match status" value="1"/>
</dbReference>
<dbReference type="InterPro" id="IPR001789">
    <property type="entry name" value="Sig_transdc_resp-reg_receiver"/>
</dbReference>
<dbReference type="InterPro" id="IPR039420">
    <property type="entry name" value="WalR-like"/>
</dbReference>
<dbReference type="EMBL" id="PZKL01000028">
    <property type="protein sequence ID" value="PTH80928.1"/>
    <property type="molecule type" value="Genomic_DNA"/>
</dbReference>
<dbReference type="InterPro" id="IPR001867">
    <property type="entry name" value="OmpR/PhoB-type_DNA-bd"/>
</dbReference>
<evidence type="ECO:0000259" key="5">
    <source>
        <dbReference type="PROSITE" id="PS51755"/>
    </source>
</evidence>
<feature type="domain" description="OmpR/PhoB-type" evidence="5">
    <location>
        <begin position="125"/>
        <end position="226"/>
    </location>
</feature>
<dbReference type="PROSITE" id="PS51755">
    <property type="entry name" value="OMPR_PHOB"/>
    <property type="match status" value="1"/>
</dbReference>
<gene>
    <name evidence="7" type="ORF">DAA48_11405</name>
    <name evidence="6" type="ORF">WM43_12695</name>
</gene>
<dbReference type="GO" id="GO:0000156">
    <property type="term" value="F:phosphorelay response regulator activity"/>
    <property type="evidence" value="ECO:0007669"/>
    <property type="project" value="TreeGrafter"/>
</dbReference>
<dbReference type="Gene3D" id="6.10.250.690">
    <property type="match status" value="1"/>
</dbReference>
<dbReference type="SMART" id="SM00448">
    <property type="entry name" value="REC"/>
    <property type="match status" value="1"/>
</dbReference>
<dbReference type="Gene3D" id="1.10.10.10">
    <property type="entry name" value="Winged helix-like DNA-binding domain superfamily/Winged helix DNA-binding domain"/>
    <property type="match status" value="1"/>
</dbReference>
<dbReference type="GO" id="GO:0000976">
    <property type="term" value="F:transcription cis-regulatory region binding"/>
    <property type="evidence" value="ECO:0007669"/>
    <property type="project" value="TreeGrafter"/>
</dbReference>
<evidence type="ECO:0000256" key="2">
    <source>
        <dbReference type="PROSITE-ProRule" id="PRU00169"/>
    </source>
</evidence>
<dbReference type="OMA" id="MSHPGQL"/>
<evidence type="ECO:0000259" key="4">
    <source>
        <dbReference type="PROSITE" id="PS50110"/>
    </source>
</evidence>
<dbReference type="AlphaFoldDB" id="A0A165T3E1"/>
<dbReference type="PROSITE" id="PS50110">
    <property type="entry name" value="RESPONSE_REGULATORY"/>
    <property type="match status" value="1"/>
</dbReference>
<evidence type="ECO:0000256" key="1">
    <source>
        <dbReference type="ARBA" id="ARBA00023125"/>
    </source>
</evidence>
<proteinExistence type="predicted"/>
<evidence type="ECO:0000256" key="3">
    <source>
        <dbReference type="PROSITE-ProRule" id="PRU01091"/>
    </source>
</evidence>
<dbReference type="RefSeq" id="WP_005355774.1">
    <property type="nucleotide sequence ID" value="NZ_AP022281.1"/>
</dbReference>
<dbReference type="SUPFAM" id="SSF52172">
    <property type="entry name" value="CheY-like"/>
    <property type="match status" value="1"/>
</dbReference>
<sequence length="227" mass="25428">MAHILVIDDEAAIRRFLRISLIAEGHQVSEAVGVNEGLEQYRHLNPDLVILDLGLPDGDGIQVLQAIREHHPNPVLVLSARDSEQEKVRLLDAGANDYMSKPFGIGEMMARIRVLLRQRAGVSSGERRHFPQCGLTLDISSHKVTMKEEEIPLSRKEFALLQALVCHPGKLVMQTQLLNDIWGPSHKEDTHYLRIVIASLRKKLGDNPQQPTLIETESGIGYRFIGN</sequence>
<dbReference type="STRING" id="654.AMS64_00360"/>
<dbReference type="InterPro" id="IPR016032">
    <property type="entry name" value="Sig_transdc_resp-reg_C-effctor"/>
</dbReference>
<dbReference type="Proteomes" id="UP000076809">
    <property type="component" value="Chromosome"/>
</dbReference>
<reference evidence="6 8" key="1">
    <citation type="journal article" date="2016" name="J. Clin. Microbiol.">
        <title>Detection and Whole-Genome Sequencing of Carbapenemase-Producing Aeromonas hydrophila Isolates from Routine Perirectal Surveillance Culture.</title>
        <authorList>
            <person name="Hughes H.Y."/>
            <person name="Conlan S.P."/>
            <person name="Lau A.F."/>
            <person name="Dekker J.P."/>
            <person name="Michelin A.V."/>
            <person name="Youn J.H."/>
            <person name="Henderson D.K."/>
            <person name="Frank K.M."/>
            <person name="Segre J.A."/>
            <person name="Palmore T.N."/>
        </authorList>
    </citation>
    <scope>NUCLEOTIDE SEQUENCE [LARGE SCALE GENOMIC DNA]</scope>
    <source>
        <strain evidence="6 8">AVNIH1</strain>
    </source>
</reference>
<dbReference type="CDD" id="cd00383">
    <property type="entry name" value="trans_reg_C"/>
    <property type="match status" value="1"/>
</dbReference>
<dbReference type="Proteomes" id="UP000241986">
    <property type="component" value="Unassembled WGS sequence"/>
</dbReference>
<feature type="modified residue" description="4-aspartylphosphate" evidence="2">
    <location>
        <position position="52"/>
    </location>
</feature>
<dbReference type="SUPFAM" id="SSF46894">
    <property type="entry name" value="C-terminal effector domain of the bipartite response regulators"/>
    <property type="match status" value="1"/>
</dbReference>
<protein>
    <submittedName>
        <fullName evidence="7">DNA-binding response regulator</fullName>
    </submittedName>
</protein>
<dbReference type="GeneID" id="60845952"/>
<accession>A0A165T3E1</accession>
<dbReference type="Gene3D" id="3.40.50.2300">
    <property type="match status" value="1"/>
</dbReference>
<organism evidence="7 9">
    <name type="scientific">Aeromonas veronii</name>
    <dbReference type="NCBI Taxonomy" id="654"/>
    <lineage>
        <taxon>Bacteria</taxon>
        <taxon>Pseudomonadati</taxon>
        <taxon>Pseudomonadota</taxon>
        <taxon>Gammaproteobacteria</taxon>
        <taxon>Aeromonadales</taxon>
        <taxon>Aeromonadaceae</taxon>
        <taxon>Aeromonas</taxon>
    </lineage>
</organism>
<dbReference type="PANTHER" id="PTHR48111:SF50">
    <property type="entry name" value="KDP OPERON TRANSCRIPTIONAL REGULATORY PROTEIN KDPE"/>
    <property type="match status" value="1"/>
</dbReference>
<dbReference type="GO" id="GO:0006355">
    <property type="term" value="P:regulation of DNA-templated transcription"/>
    <property type="evidence" value="ECO:0007669"/>
    <property type="project" value="InterPro"/>
</dbReference>
<evidence type="ECO:0000313" key="7">
    <source>
        <dbReference type="EMBL" id="PTH80928.1"/>
    </source>
</evidence>
<keyword evidence="1 3" id="KW-0238">DNA-binding</keyword>
<dbReference type="PANTHER" id="PTHR48111">
    <property type="entry name" value="REGULATOR OF RPOS"/>
    <property type="match status" value="1"/>
</dbReference>